<dbReference type="NCBIfam" id="NF005559">
    <property type="entry name" value="PRK07231.1"/>
    <property type="match status" value="1"/>
</dbReference>
<dbReference type="Gene3D" id="3.40.50.720">
    <property type="entry name" value="NAD(P)-binding Rossmann-like Domain"/>
    <property type="match status" value="1"/>
</dbReference>
<dbReference type="Pfam" id="PF13561">
    <property type="entry name" value="adh_short_C2"/>
    <property type="match status" value="1"/>
</dbReference>
<dbReference type="AlphaFoldDB" id="A0A329MTD1"/>
<evidence type="ECO:0000313" key="3">
    <source>
        <dbReference type="EMBL" id="RAV23215.1"/>
    </source>
</evidence>
<proteinExistence type="inferred from homology"/>
<name>A0A329MTD1_9BACL</name>
<dbReference type="PRINTS" id="PR00080">
    <property type="entry name" value="SDRFAMILY"/>
</dbReference>
<dbReference type="PRINTS" id="PR00081">
    <property type="entry name" value="GDHRDH"/>
</dbReference>
<dbReference type="GO" id="GO:0047936">
    <property type="term" value="F:glucose 1-dehydrogenase [NAD(P)+] activity"/>
    <property type="evidence" value="ECO:0007669"/>
    <property type="project" value="UniProtKB-EC"/>
</dbReference>
<comment type="similarity">
    <text evidence="1">Belongs to the short-chain dehydrogenases/reductases (SDR) family.</text>
</comment>
<dbReference type="SUPFAM" id="SSF51735">
    <property type="entry name" value="NAD(P)-binding Rossmann-fold domains"/>
    <property type="match status" value="1"/>
</dbReference>
<comment type="caution">
    <text evidence="3">The sequence shown here is derived from an EMBL/GenBank/DDBJ whole genome shotgun (WGS) entry which is preliminary data.</text>
</comment>
<dbReference type="InterPro" id="IPR020904">
    <property type="entry name" value="Sc_DH/Rdtase_CS"/>
</dbReference>
<evidence type="ECO:0000313" key="4">
    <source>
        <dbReference type="Proteomes" id="UP000250369"/>
    </source>
</evidence>
<evidence type="ECO:0000256" key="2">
    <source>
        <dbReference type="ARBA" id="ARBA00023002"/>
    </source>
</evidence>
<accession>A0A329MTD1</accession>
<dbReference type="Proteomes" id="UP000250369">
    <property type="component" value="Unassembled WGS sequence"/>
</dbReference>
<protein>
    <submittedName>
        <fullName evidence="3">Glucose-1-dehydrogenase</fullName>
        <ecNumber evidence="3">1.1.1.47</ecNumber>
    </submittedName>
</protein>
<organism evidence="3 4">
    <name type="scientific">Paenibacillus contaminans</name>
    <dbReference type="NCBI Taxonomy" id="450362"/>
    <lineage>
        <taxon>Bacteria</taxon>
        <taxon>Bacillati</taxon>
        <taxon>Bacillota</taxon>
        <taxon>Bacilli</taxon>
        <taxon>Bacillales</taxon>
        <taxon>Paenibacillaceae</taxon>
        <taxon>Paenibacillus</taxon>
    </lineage>
</organism>
<sequence>MEGDPPMASLAGKTAVVTGSTRGIGRGIAVRYGREGANVVVSGTNPDLCEEVAALIRQEGGSAVGIPCDISKLEEINHLYDKTLETFGEINIVVNNAGIAVFKPFVEVDPETVKRIWDVNLFGTFFSGQRAAKEMIRQGKGGKIINMSSISEEVGTADLTQYAVTKGGIKIMTKCMALELAAHKINVNAIGAGVIDTDISAEEFAKPGMREATIQRIPWGRMGAPEDIAGTAVFLAGNDSDYLTGTTIFVDGGLIAM</sequence>
<reference evidence="3 4" key="1">
    <citation type="journal article" date="2009" name="Int. J. Syst. Evol. Microbiol.">
        <title>Paenibacillus contaminans sp. nov., isolated from a contaminated laboratory plate.</title>
        <authorList>
            <person name="Chou J.H."/>
            <person name="Lee J.H."/>
            <person name="Lin M.C."/>
            <person name="Chang P.S."/>
            <person name="Arun A.B."/>
            <person name="Young C.C."/>
            <person name="Chen W.M."/>
        </authorList>
    </citation>
    <scope>NUCLEOTIDE SEQUENCE [LARGE SCALE GENOMIC DNA]</scope>
    <source>
        <strain evidence="3 4">CKOBP-6</strain>
    </source>
</reference>
<dbReference type="FunFam" id="3.40.50.720:FF:000084">
    <property type="entry name" value="Short-chain dehydrogenase reductase"/>
    <property type="match status" value="1"/>
</dbReference>
<dbReference type="PANTHER" id="PTHR42760">
    <property type="entry name" value="SHORT-CHAIN DEHYDROGENASES/REDUCTASES FAMILY MEMBER"/>
    <property type="match status" value="1"/>
</dbReference>
<gene>
    <name evidence="3" type="ORF">DQG23_03210</name>
</gene>
<evidence type="ECO:0000256" key="1">
    <source>
        <dbReference type="ARBA" id="ARBA00006484"/>
    </source>
</evidence>
<keyword evidence="4" id="KW-1185">Reference proteome</keyword>
<keyword evidence="2 3" id="KW-0560">Oxidoreductase</keyword>
<dbReference type="PANTHER" id="PTHR42760:SF132">
    <property type="entry name" value="SHORT-CHAIN DEHYDROGENASE_REDUCTASE FAMILY PROTEIN"/>
    <property type="match status" value="1"/>
</dbReference>
<dbReference type="EMBL" id="QMFB01000001">
    <property type="protein sequence ID" value="RAV23215.1"/>
    <property type="molecule type" value="Genomic_DNA"/>
</dbReference>
<dbReference type="InterPro" id="IPR036291">
    <property type="entry name" value="NAD(P)-bd_dom_sf"/>
</dbReference>
<dbReference type="EC" id="1.1.1.47" evidence="3"/>
<dbReference type="PROSITE" id="PS00061">
    <property type="entry name" value="ADH_SHORT"/>
    <property type="match status" value="1"/>
</dbReference>
<dbReference type="GO" id="GO:0008206">
    <property type="term" value="P:bile acid metabolic process"/>
    <property type="evidence" value="ECO:0007669"/>
    <property type="project" value="UniProtKB-ARBA"/>
</dbReference>
<dbReference type="InterPro" id="IPR002347">
    <property type="entry name" value="SDR_fam"/>
</dbReference>